<evidence type="ECO:0000313" key="1">
    <source>
        <dbReference type="EMBL" id="KGB92022.1"/>
    </source>
</evidence>
<dbReference type="AlphaFoldDB" id="A0AA88YZQ1"/>
<sequence>MSWIDEFVEMLFPLDASSLRIEQAFTLKHQNLPKTVFKYRGVNKHSLKNLRDNTIWLADPRSFNDPYDCSVFVDFDRMAKDLYKNPPRELIERLTKHLPAQRVIDIQAAMRNADNTQDALLDEVLRDMPAEKIEVAKAALKAINTMTYHDMASKSSEAFKNGFKVCSFSARKDSTLMWSHYADYHKGFCIEYSLENTTPKDFLSRFMYPVIYSERPFDATDNISNFAEKSPNSLYLNKAGLIKSTDWEYEREWRLIFSNGVMKSEQAYDMPTPTAVYLGSHISQKDQDDILNICKEKGIPVKKMKHSPSVFRMEALDINKASTG</sequence>
<protein>
    <recommendedName>
        <fullName evidence="3">DUF2971 domain-containing protein</fullName>
    </recommendedName>
</protein>
<gene>
    <name evidence="1" type="ORF">DM43_2341</name>
</gene>
<dbReference type="EMBL" id="JPGD01000006">
    <property type="protein sequence ID" value="KGB92022.1"/>
    <property type="molecule type" value="Genomic_DNA"/>
</dbReference>
<dbReference type="InterPro" id="IPR021352">
    <property type="entry name" value="DUF2971"/>
</dbReference>
<reference evidence="1 2" key="1">
    <citation type="submission" date="2014-06" db="EMBL/GenBank/DDBJ databases">
        <authorList>
            <person name="Bishop-Lilly K.A."/>
            <person name="Broomall S.M."/>
            <person name="Chain P.S."/>
            <person name="Chertkov O."/>
            <person name="Coyne S.R."/>
            <person name="Daligault H.E."/>
            <person name="Davenport K.W."/>
            <person name="Erkkila T."/>
            <person name="Frey K.G."/>
            <person name="Gibbons H.S."/>
            <person name="Gu W."/>
            <person name="Jaissle J."/>
            <person name="Johnson S.L."/>
            <person name="Koroleva G.I."/>
            <person name="Ladner J.T."/>
            <person name="Lo C.-C."/>
            <person name="Minogue T.D."/>
            <person name="Munk C."/>
            <person name="Palacios G.F."/>
            <person name="Redden C.L."/>
            <person name="Rosenzweig C.N."/>
            <person name="Scholz M.B."/>
            <person name="Teshima H."/>
            <person name="Xu Y."/>
        </authorList>
    </citation>
    <scope>NUCLEOTIDE SEQUENCE [LARGE SCALE GENOMIC DNA]</scope>
    <source>
        <strain evidence="1 2">DWS 37UF10B-2</strain>
    </source>
</reference>
<dbReference type="Proteomes" id="UP000029575">
    <property type="component" value="Unassembled WGS sequence"/>
</dbReference>
<dbReference type="RefSeq" id="WP_080747701.1">
    <property type="nucleotide sequence ID" value="NZ_KN150853.1"/>
</dbReference>
<organism evidence="1 2">
    <name type="scientific">Burkholderia cepacia</name>
    <name type="common">Pseudomonas cepacia</name>
    <dbReference type="NCBI Taxonomy" id="292"/>
    <lineage>
        <taxon>Bacteria</taxon>
        <taxon>Pseudomonadati</taxon>
        <taxon>Pseudomonadota</taxon>
        <taxon>Betaproteobacteria</taxon>
        <taxon>Burkholderiales</taxon>
        <taxon>Burkholderiaceae</taxon>
        <taxon>Burkholderia</taxon>
        <taxon>Burkholderia cepacia complex</taxon>
    </lineage>
</organism>
<evidence type="ECO:0000313" key="2">
    <source>
        <dbReference type="Proteomes" id="UP000029575"/>
    </source>
</evidence>
<evidence type="ECO:0008006" key="3">
    <source>
        <dbReference type="Google" id="ProtNLM"/>
    </source>
</evidence>
<proteinExistence type="predicted"/>
<dbReference type="Pfam" id="PF11185">
    <property type="entry name" value="DUF2971"/>
    <property type="match status" value="1"/>
</dbReference>
<name>A0AA88YZQ1_BURCE</name>
<comment type="caution">
    <text evidence="1">The sequence shown here is derived from an EMBL/GenBank/DDBJ whole genome shotgun (WGS) entry which is preliminary data.</text>
</comment>
<accession>A0AA88YZQ1</accession>